<name>A0A1J5SCG3_9ZZZZ</name>
<comment type="cofactor">
    <cofactor evidence="1">
        <name>pyridoxal 5'-phosphate</name>
        <dbReference type="ChEBI" id="CHEBI:597326"/>
    </cofactor>
</comment>
<dbReference type="GO" id="GO:0004021">
    <property type="term" value="F:L-alanine:2-oxoglutarate aminotransferase activity"/>
    <property type="evidence" value="ECO:0007669"/>
    <property type="project" value="UniProtKB-EC"/>
</dbReference>
<dbReference type="Pfam" id="PF00155">
    <property type="entry name" value="Aminotran_1_2"/>
    <property type="match status" value="1"/>
</dbReference>
<dbReference type="InterPro" id="IPR015422">
    <property type="entry name" value="PyrdxlP-dep_Trfase_small"/>
</dbReference>
<dbReference type="InterPro" id="IPR051926">
    <property type="entry name" value="Ala_Aminotransferase"/>
</dbReference>
<dbReference type="CDD" id="cd00609">
    <property type="entry name" value="AAT_like"/>
    <property type="match status" value="1"/>
</dbReference>
<keyword evidence="6" id="KW-0670">Pyruvate</keyword>
<evidence type="ECO:0000256" key="1">
    <source>
        <dbReference type="ARBA" id="ARBA00001933"/>
    </source>
</evidence>
<dbReference type="InterPro" id="IPR015424">
    <property type="entry name" value="PyrdxlP-dep_Trfase"/>
</dbReference>
<dbReference type="AlphaFoldDB" id="A0A1J5SCG3"/>
<dbReference type="Gene3D" id="3.90.1150.10">
    <property type="entry name" value="Aspartate Aminotransferase, domain 1"/>
    <property type="match status" value="1"/>
</dbReference>
<evidence type="ECO:0000259" key="5">
    <source>
        <dbReference type="Pfam" id="PF00155"/>
    </source>
</evidence>
<dbReference type="GO" id="GO:0030170">
    <property type="term" value="F:pyridoxal phosphate binding"/>
    <property type="evidence" value="ECO:0007669"/>
    <property type="project" value="InterPro"/>
</dbReference>
<reference evidence="6" key="1">
    <citation type="submission" date="2016-10" db="EMBL/GenBank/DDBJ databases">
        <title>Sequence of Gallionella enrichment culture.</title>
        <authorList>
            <person name="Poehlein A."/>
            <person name="Muehling M."/>
            <person name="Daniel R."/>
        </authorList>
    </citation>
    <scope>NUCLEOTIDE SEQUENCE</scope>
</reference>
<accession>A0A1J5SCG3</accession>
<protein>
    <submittedName>
        <fullName evidence="6">Glutamate-pyruvate aminotransferase AlaA</fullName>
        <ecNumber evidence="6">2.6.1.2</ecNumber>
    </submittedName>
</protein>
<gene>
    <name evidence="6" type="primary">alaA_2</name>
    <name evidence="6" type="ORF">GALL_159720</name>
</gene>
<evidence type="ECO:0000256" key="3">
    <source>
        <dbReference type="ARBA" id="ARBA00022679"/>
    </source>
</evidence>
<evidence type="ECO:0000313" key="6">
    <source>
        <dbReference type="EMBL" id="OIR01885.1"/>
    </source>
</evidence>
<dbReference type="PANTHER" id="PTHR43488">
    <property type="entry name" value="GLUTAMATE-PYRUVATE AMINOTRANSFERASE ALAA"/>
    <property type="match status" value="1"/>
</dbReference>
<dbReference type="InterPro" id="IPR015421">
    <property type="entry name" value="PyrdxlP-dep_Trfase_major"/>
</dbReference>
<feature type="domain" description="Aminotransferase class I/classII large" evidence="5">
    <location>
        <begin position="44"/>
        <end position="404"/>
    </location>
</feature>
<comment type="caution">
    <text evidence="6">The sequence shown here is derived from an EMBL/GenBank/DDBJ whole genome shotgun (WGS) entry which is preliminary data.</text>
</comment>
<sequence length="417" mass="46345">MKSEKDIPTVKPVLKSAKLANVCYDIRGPVMARSKQMEEEGQRIIKLNIGNLAPFGFDAPEEVQQDVILNLPNSSGYSDSKGLFAARKAIMHYTQLKKIAGVTIDDIYIGNGASELIVMCMQGLLNPGDEVLVPAPDYPLWTAAVTLAGGTPRHYICDEANEWNPDLKDMRSKITPNTRAIVVINPNNPTGAVYSNEILREIIQLAREHQLIIFADEIYDKVLYDGITHTSIASLADDVLFVTLNGLSKNYRACGYRSGWMVVSGAKKTAQDYLDGLNILASMRLCSNVPGQYAIQTALGGYQSINDLVAPGGRLYKQRELAWKLLTAIPGVTCVKPKAALYLFPKLDPKMYPIEDDQKFILELLEQEKVLIVQGSGFNWPHTDHFRVVFLPNSDDLTEAIARIARFLESYRKRHGT</sequence>
<keyword evidence="4" id="KW-0663">Pyridoxal phosphate</keyword>
<dbReference type="SUPFAM" id="SSF53383">
    <property type="entry name" value="PLP-dependent transferases"/>
    <property type="match status" value="1"/>
</dbReference>
<dbReference type="Gene3D" id="3.40.640.10">
    <property type="entry name" value="Type I PLP-dependent aspartate aminotransferase-like (Major domain)"/>
    <property type="match status" value="1"/>
</dbReference>
<dbReference type="EMBL" id="MLJW01000079">
    <property type="protein sequence ID" value="OIR01885.1"/>
    <property type="molecule type" value="Genomic_DNA"/>
</dbReference>
<dbReference type="InterPro" id="IPR004839">
    <property type="entry name" value="Aminotransferase_I/II_large"/>
</dbReference>
<evidence type="ECO:0000256" key="2">
    <source>
        <dbReference type="ARBA" id="ARBA00022576"/>
    </source>
</evidence>
<keyword evidence="3 6" id="KW-0808">Transferase</keyword>
<dbReference type="PANTHER" id="PTHR43488:SF2">
    <property type="entry name" value="GLUTAMATE-PYRUVATE AMINOTRANSFERASE ALAA"/>
    <property type="match status" value="1"/>
</dbReference>
<evidence type="ECO:0000256" key="4">
    <source>
        <dbReference type="ARBA" id="ARBA00022898"/>
    </source>
</evidence>
<organism evidence="6">
    <name type="scientific">mine drainage metagenome</name>
    <dbReference type="NCBI Taxonomy" id="410659"/>
    <lineage>
        <taxon>unclassified sequences</taxon>
        <taxon>metagenomes</taxon>
        <taxon>ecological metagenomes</taxon>
    </lineage>
</organism>
<keyword evidence="2 6" id="KW-0032">Aminotransferase</keyword>
<dbReference type="EC" id="2.6.1.2" evidence="6"/>
<proteinExistence type="predicted"/>